<accession>A0A0R1TV92</accession>
<dbReference type="RefSeq" id="WP_025087984.1">
    <property type="nucleotide sequence ID" value="NZ_AZFT01000043.1"/>
</dbReference>
<dbReference type="PROSITE" id="PS51782">
    <property type="entry name" value="LYSM"/>
    <property type="match status" value="1"/>
</dbReference>
<feature type="compositionally biased region" description="Low complexity" evidence="1">
    <location>
        <begin position="74"/>
        <end position="133"/>
    </location>
</feature>
<organism evidence="4 5">
    <name type="scientific">Ligilactobacillus apodemi DSM 16634 = JCM 16172</name>
    <dbReference type="NCBI Taxonomy" id="1423724"/>
    <lineage>
        <taxon>Bacteria</taxon>
        <taxon>Bacillati</taxon>
        <taxon>Bacillota</taxon>
        <taxon>Bacilli</taxon>
        <taxon>Lactobacillales</taxon>
        <taxon>Lactobacillaceae</taxon>
        <taxon>Ligilactobacillus</taxon>
    </lineage>
</organism>
<dbReference type="SMART" id="SM00257">
    <property type="entry name" value="LysM"/>
    <property type="match status" value="1"/>
</dbReference>
<dbReference type="EMBL" id="AZFT01000043">
    <property type="protein sequence ID" value="KRL85142.1"/>
    <property type="molecule type" value="Genomic_DNA"/>
</dbReference>
<name>A0A0R1TV92_9LACO</name>
<feature type="domain" description="LysM" evidence="3">
    <location>
        <begin position="26"/>
        <end position="70"/>
    </location>
</feature>
<dbReference type="Proteomes" id="UP000051324">
    <property type="component" value="Unassembled WGS sequence"/>
</dbReference>
<dbReference type="STRING" id="1423724.FC32_GL000187"/>
<dbReference type="Gene3D" id="3.10.350.10">
    <property type="entry name" value="LysM domain"/>
    <property type="match status" value="1"/>
</dbReference>
<evidence type="ECO:0000313" key="4">
    <source>
        <dbReference type="EMBL" id="KRL85142.1"/>
    </source>
</evidence>
<gene>
    <name evidence="4" type="ORF">FC32_GL000187</name>
</gene>
<feature type="region of interest" description="Disordered" evidence="1">
    <location>
        <begin position="73"/>
        <end position="134"/>
    </location>
</feature>
<dbReference type="OrthoDB" id="117366at2"/>
<feature type="signal peptide" evidence="2">
    <location>
        <begin position="1"/>
        <end position="25"/>
    </location>
</feature>
<reference evidence="4 5" key="1">
    <citation type="journal article" date="2015" name="Genome Announc.">
        <title>Expanding the biotechnology potential of lactobacilli through comparative genomics of 213 strains and associated genera.</title>
        <authorList>
            <person name="Sun Z."/>
            <person name="Harris H.M."/>
            <person name="McCann A."/>
            <person name="Guo C."/>
            <person name="Argimon S."/>
            <person name="Zhang W."/>
            <person name="Yang X."/>
            <person name="Jeffery I.B."/>
            <person name="Cooney J.C."/>
            <person name="Kagawa T.F."/>
            <person name="Liu W."/>
            <person name="Song Y."/>
            <person name="Salvetti E."/>
            <person name="Wrobel A."/>
            <person name="Rasinkangas P."/>
            <person name="Parkhill J."/>
            <person name="Rea M.C."/>
            <person name="O'Sullivan O."/>
            <person name="Ritari J."/>
            <person name="Douillard F.P."/>
            <person name="Paul Ross R."/>
            <person name="Yang R."/>
            <person name="Briner A.E."/>
            <person name="Felis G.E."/>
            <person name="de Vos W.M."/>
            <person name="Barrangou R."/>
            <person name="Klaenhammer T.R."/>
            <person name="Caufield P.W."/>
            <person name="Cui Y."/>
            <person name="Zhang H."/>
            <person name="O'Toole P.W."/>
        </authorList>
    </citation>
    <scope>NUCLEOTIDE SEQUENCE [LARGE SCALE GENOMIC DNA]</scope>
    <source>
        <strain evidence="4 5">DSM 16634</strain>
    </source>
</reference>
<feature type="chain" id="PRO_5006411339" evidence="2">
    <location>
        <begin position="26"/>
        <end position="207"/>
    </location>
</feature>
<dbReference type="AlphaFoldDB" id="A0A0R1TV92"/>
<keyword evidence="2" id="KW-0732">Signal</keyword>
<dbReference type="InterPro" id="IPR018392">
    <property type="entry name" value="LysM"/>
</dbReference>
<keyword evidence="5" id="KW-1185">Reference proteome</keyword>
<proteinExistence type="predicted"/>
<evidence type="ECO:0000259" key="3">
    <source>
        <dbReference type="PROSITE" id="PS51782"/>
    </source>
</evidence>
<protein>
    <submittedName>
        <fullName evidence="4">Peptidoglycan binding protein</fullName>
    </submittedName>
</protein>
<evidence type="ECO:0000256" key="1">
    <source>
        <dbReference type="SAM" id="MobiDB-lite"/>
    </source>
</evidence>
<sequence>MEMKKVVTGAAALSGLAIFAQTANADEVVVQAGDTVSELALKYNTTIEAIQQANKLQNPDLIFVGQRLEVGSNSATASQPQQQTQATQSQAQVAQPAQQQTQQAQTQTTQPAQQQQSQQSQQQTQSTTTTSSSDAEASAKAWIANVESGGSYTAQNGQYYGKYQLTSSYLGGDYSPANQERVADNYVANRYGSWQAAKSFWLANGWY</sequence>
<dbReference type="Pfam" id="PF01476">
    <property type="entry name" value="LysM"/>
    <property type="match status" value="1"/>
</dbReference>
<dbReference type="SUPFAM" id="SSF54106">
    <property type="entry name" value="LysM domain"/>
    <property type="match status" value="1"/>
</dbReference>
<dbReference type="PANTHER" id="PTHR33734">
    <property type="entry name" value="LYSM DOMAIN-CONTAINING GPI-ANCHORED PROTEIN 2"/>
    <property type="match status" value="1"/>
</dbReference>
<dbReference type="CDD" id="cd00118">
    <property type="entry name" value="LysM"/>
    <property type="match status" value="1"/>
</dbReference>
<evidence type="ECO:0000256" key="2">
    <source>
        <dbReference type="SAM" id="SignalP"/>
    </source>
</evidence>
<comment type="caution">
    <text evidence="4">The sequence shown here is derived from an EMBL/GenBank/DDBJ whole genome shotgun (WGS) entry which is preliminary data.</text>
</comment>
<dbReference type="eggNOG" id="COG1388">
    <property type="taxonomic scope" value="Bacteria"/>
</dbReference>
<dbReference type="PATRIC" id="fig|1423724.4.peg.195"/>
<dbReference type="PANTHER" id="PTHR33734:SF22">
    <property type="entry name" value="MEMBRANE-BOUND LYTIC MUREIN TRANSGLYCOSYLASE D"/>
    <property type="match status" value="1"/>
</dbReference>
<evidence type="ECO:0000313" key="5">
    <source>
        <dbReference type="Proteomes" id="UP000051324"/>
    </source>
</evidence>
<dbReference type="InterPro" id="IPR036779">
    <property type="entry name" value="LysM_dom_sf"/>
</dbReference>